<feature type="transmembrane region" description="Helical" evidence="7">
    <location>
        <begin position="174"/>
        <end position="193"/>
    </location>
</feature>
<evidence type="ECO:0000256" key="6">
    <source>
        <dbReference type="ARBA" id="ARBA00023136"/>
    </source>
</evidence>
<dbReference type="PANTHER" id="PTHR42709">
    <property type="entry name" value="ALKALINE PHOSPHATASE LIKE PROTEIN"/>
    <property type="match status" value="1"/>
</dbReference>
<comment type="subcellular location">
    <subcellularLocation>
        <location evidence="1">Cell membrane</location>
        <topology evidence="1">Multi-pass membrane protein</topology>
    </subcellularLocation>
</comment>
<feature type="transmembrane region" description="Helical" evidence="7">
    <location>
        <begin position="12"/>
        <end position="34"/>
    </location>
</feature>
<organism evidence="9 10">
    <name type="scientific">Kribbella alba</name>
    <dbReference type="NCBI Taxonomy" id="190197"/>
    <lineage>
        <taxon>Bacteria</taxon>
        <taxon>Bacillati</taxon>
        <taxon>Actinomycetota</taxon>
        <taxon>Actinomycetes</taxon>
        <taxon>Propionibacteriales</taxon>
        <taxon>Kribbellaceae</taxon>
        <taxon>Kribbella</taxon>
    </lineage>
</organism>
<evidence type="ECO:0000313" key="10">
    <source>
        <dbReference type="Proteomes" id="UP001501319"/>
    </source>
</evidence>
<comment type="caution">
    <text evidence="9">The sequence shown here is derived from an EMBL/GenBank/DDBJ whole genome shotgun (WGS) entry which is preliminary data.</text>
</comment>
<keyword evidence="3" id="KW-1003">Cell membrane</keyword>
<feature type="transmembrane region" description="Helical" evidence="7">
    <location>
        <begin position="54"/>
        <end position="76"/>
    </location>
</feature>
<feature type="transmembrane region" description="Helical" evidence="7">
    <location>
        <begin position="109"/>
        <end position="127"/>
    </location>
</feature>
<sequence length="238" mass="24834">MHALAIAIPTGGIAILAYLVVGLVIGVESMGVPLPGETTLVAAALLASQGDVNIVLVIAAAATGAIVGDSIGYFIGRKAGRGLFERLGRRTHHFSDERIAKAEKYFHKYGVWTVFFGRFVALLRIFAGPMAGMLRMPYPQFLAANAAGGIVWSTTIGVVAYKVGDNADKIFSQVSVWALVVIAVVLVAAYTVYKLRRCTSRGTASAVPAGALSELGALPEPVTAVPTETQTAESSADA</sequence>
<evidence type="ECO:0000256" key="1">
    <source>
        <dbReference type="ARBA" id="ARBA00004651"/>
    </source>
</evidence>
<name>A0ABN2F8B8_9ACTN</name>
<protein>
    <submittedName>
        <fullName evidence="9">DedA family protein</fullName>
    </submittedName>
</protein>
<dbReference type="Pfam" id="PF09335">
    <property type="entry name" value="VTT_dom"/>
    <property type="match status" value="1"/>
</dbReference>
<evidence type="ECO:0000259" key="8">
    <source>
        <dbReference type="Pfam" id="PF09335"/>
    </source>
</evidence>
<feature type="domain" description="VTT" evidence="8">
    <location>
        <begin position="34"/>
        <end position="157"/>
    </location>
</feature>
<dbReference type="PANTHER" id="PTHR42709:SF6">
    <property type="entry name" value="UNDECAPRENYL PHOSPHATE TRANSPORTER A"/>
    <property type="match status" value="1"/>
</dbReference>
<keyword evidence="6 7" id="KW-0472">Membrane</keyword>
<dbReference type="InterPro" id="IPR051311">
    <property type="entry name" value="DedA_domain"/>
</dbReference>
<comment type="similarity">
    <text evidence="2">Belongs to the DedA family.</text>
</comment>
<dbReference type="Proteomes" id="UP001501319">
    <property type="component" value="Unassembled WGS sequence"/>
</dbReference>
<dbReference type="EMBL" id="BAAANE010000004">
    <property type="protein sequence ID" value="GAA1635144.1"/>
    <property type="molecule type" value="Genomic_DNA"/>
</dbReference>
<dbReference type="InterPro" id="IPR032816">
    <property type="entry name" value="VTT_dom"/>
</dbReference>
<gene>
    <name evidence="9" type="ORF">GCM10009744_24930</name>
</gene>
<proteinExistence type="inferred from homology"/>
<keyword evidence="5 7" id="KW-1133">Transmembrane helix</keyword>
<evidence type="ECO:0000256" key="2">
    <source>
        <dbReference type="ARBA" id="ARBA00010792"/>
    </source>
</evidence>
<reference evidence="9 10" key="1">
    <citation type="journal article" date="2019" name="Int. J. Syst. Evol. Microbiol.">
        <title>The Global Catalogue of Microorganisms (GCM) 10K type strain sequencing project: providing services to taxonomists for standard genome sequencing and annotation.</title>
        <authorList>
            <consortium name="The Broad Institute Genomics Platform"/>
            <consortium name="The Broad Institute Genome Sequencing Center for Infectious Disease"/>
            <person name="Wu L."/>
            <person name="Ma J."/>
        </authorList>
    </citation>
    <scope>NUCLEOTIDE SEQUENCE [LARGE SCALE GENOMIC DNA]</scope>
    <source>
        <strain evidence="9 10">JCM 14306</strain>
    </source>
</reference>
<accession>A0ABN2F8B8</accession>
<keyword evidence="4 7" id="KW-0812">Transmembrane</keyword>
<evidence type="ECO:0000256" key="5">
    <source>
        <dbReference type="ARBA" id="ARBA00022989"/>
    </source>
</evidence>
<evidence type="ECO:0000313" key="9">
    <source>
        <dbReference type="EMBL" id="GAA1635144.1"/>
    </source>
</evidence>
<evidence type="ECO:0000256" key="4">
    <source>
        <dbReference type="ARBA" id="ARBA00022692"/>
    </source>
</evidence>
<evidence type="ECO:0000256" key="3">
    <source>
        <dbReference type="ARBA" id="ARBA00022475"/>
    </source>
</evidence>
<keyword evidence="10" id="KW-1185">Reference proteome</keyword>
<evidence type="ECO:0000256" key="7">
    <source>
        <dbReference type="SAM" id="Phobius"/>
    </source>
</evidence>